<evidence type="ECO:0000313" key="8">
    <source>
        <dbReference type="EMBL" id="OZJ05757.1"/>
    </source>
</evidence>
<feature type="compositionally biased region" description="Basic and acidic residues" evidence="6">
    <location>
        <begin position="330"/>
        <end position="362"/>
    </location>
</feature>
<dbReference type="Gene3D" id="2.40.100.10">
    <property type="entry name" value="Cyclophilin-like"/>
    <property type="match status" value="1"/>
</dbReference>
<feature type="compositionally biased region" description="Basic residues" evidence="6">
    <location>
        <begin position="306"/>
        <end position="318"/>
    </location>
</feature>
<dbReference type="InterPro" id="IPR020892">
    <property type="entry name" value="Cyclophilin-type_PPIase_CS"/>
</dbReference>
<feature type="compositionally biased region" description="Basic and acidic residues" evidence="6">
    <location>
        <begin position="273"/>
        <end position="299"/>
    </location>
</feature>
<keyword evidence="4" id="KW-0697">Rotamase</keyword>
<evidence type="ECO:0000256" key="4">
    <source>
        <dbReference type="ARBA" id="ARBA00023110"/>
    </source>
</evidence>
<keyword evidence="9" id="KW-1185">Reference proteome</keyword>
<dbReference type="GO" id="GO:0005737">
    <property type="term" value="C:cytoplasm"/>
    <property type="evidence" value="ECO:0007669"/>
    <property type="project" value="TreeGrafter"/>
</dbReference>
<dbReference type="PRINTS" id="PR00153">
    <property type="entry name" value="CSAPPISMRASE"/>
</dbReference>
<gene>
    <name evidence="8" type="ORF">BZG36_01267</name>
</gene>
<dbReference type="CDD" id="cd01926">
    <property type="entry name" value="cyclophilin_ABH_like"/>
    <property type="match status" value="1"/>
</dbReference>
<evidence type="ECO:0000259" key="7">
    <source>
        <dbReference type="PROSITE" id="PS50072"/>
    </source>
</evidence>
<feature type="compositionally biased region" description="Basic residues" evidence="6">
    <location>
        <begin position="219"/>
        <end position="248"/>
    </location>
</feature>
<feature type="compositionally biased region" description="Basic and acidic residues" evidence="6">
    <location>
        <begin position="255"/>
        <end position="265"/>
    </location>
</feature>
<dbReference type="OrthoDB" id="407558at2759"/>
<feature type="compositionally biased region" description="Low complexity" evidence="6">
    <location>
        <begin position="319"/>
        <end position="328"/>
    </location>
</feature>
<dbReference type="EC" id="5.2.1.8" evidence="3"/>
<feature type="compositionally biased region" description="Low complexity" evidence="6">
    <location>
        <begin position="194"/>
        <end position="210"/>
    </location>
</feature>
<feature type="region of interest" description="Disordered" evidence="6">
    <location>
        <begin position="187"/>
        <end position="385"/>
    </location>
</feature>
<reference evidence="8 9" key="1">
    <citation type="journal article" date="2017" name="Mycologia">
        <title>Bifiguratus adelaidae, gen. et sp. nov., a new member of Mucoromycotina in endophytic and soil-dwelling habitats.</title>
        <authorList>
            <person name="Torres-Cruz T.J."/>
            <person name="Billingsley Tobias T.L."/>
            <person name="Almatruk M."/>
            <person name="Hesse C."/>
            <person name="Kuske C.R."/>
            <person name="Desiro A."/>
            <person name="Benucci G.M."/>
            <person name="Bonito G."/>
            <person name="Stajich J.E."/>
            <person name="Dunlap C."/>
            <person name="Arnold A.E."/>
            <person name="Porras-Alfaro A."/>
        </authorList>
    </citation>
    <scope>NUCLEOTIDE SEQUENCE [LARGE SCALE GENOMIC DNA]</scope>
    <source>
        <strain evidence="8 9">AZ0501</strain>
    </source>
</reference>
<accession>A0A261Y582</accession>
<dbReference type="InterPro" id="IPR029000">
    <property type="entry name" value="Cyclophilin-like_dom_sf"/>
</dbReference>
<evidence type="ECO:0000256" key="3">
    <source>
        <dbReference type="ARBA" id="ARBA00013194"/>
    </source>
</evidence>
<evidence type="ECO:0000256" key="2">
    <source>
        <dbReference type="ARBA" id="ARBA00002388"/>
    </source>
</evidence>
<keyword evidence="5" id="KW-0413">Isomerase</keyword>
<dbReference type="PANTHER" id="PTHR11071">
    <property type="entry name" value="PEPTIDYL-PROLYL CIS-TRANS ISOMERASE"/>
    <property type="match status" value="1"/>
</dbReference>
<feature type="domain" description="PPIase cyclophilin-type" evidence="7">
    <location>
        <begin position="8"/>
        <end position="173"/>
    </location>
</feature>
<organism evidence="8 9">
    <name type="scientific">Bifiguratus adelaidae</name>
    <dbReference type="NCBI Taxonomy" id="1938954"/>
    <lineage>
        <taxon>Eukaryota</taxon>
        <taxon>Fungi</taxon>
        <taxon>Fungi incertae sedis</taxon>
        <taxon>Mucoromycota</taxon>
        <taxon>Mucoromycotina</taxon>
        <taxon>Endogonomycetes</taxon>
        <taxon>Endogonales</taxon>
        <taxon>Endogonales incertae sedis</taxon>
        <taxon>Bifiguratus</taxon>
    </lineage>
</organism>
<dbReference type="AlphaFoldDB" id="A0A261Y582"/>
<comment type="caution">
    <text evidence="8">The sequence shown here is derived from an EMBL/GenBank/DDBJ whole genome shotgun (WGS) entry which is preliminary data.</text>
</comment>
<dbReference type="FunFam" id="2.40.100.10:FF:000022">
    <property type="entry name" value="Peptidyl-prolyl cis-trans isomerase CYP95"/>
    <property type="match status" value="1"/>
</dbReference>
<evidence type="ECO:0000256" key="6">
    <source>
        <dbReference type="SAM" id="MobiDB-lite"/>
    </source>
</evidence>
<dbReference type="PANTHER" id="PTHR11071:SF561">
    <property type="entry name" value="PEPTIDYL-PROLYL CIS-TRANS ISOMERASE D-RELATED"/>
    <property type="match status" value="1"/>
</dbReference>
<protein>
    <recommendedName>
        <fullName evidence="3">peptidylprolyl isomerase</fullName>
        <ecNumber evidence="3">5.2.1.8</ecNumber>
    </recommendedName>
</protein>
<evidence type="ECO:0000256" key="5">
    <source>
        <dbReference type="ARBA" id="ARBA00023235"/>
    </source>
</evidence>
<dbReference type="EMBL" id="MVBO01000010">
    <property type="protein sequence ID" value="OZJ05757.1"/>
    <property type="molecule type" value="Genomic_DNA"/>
</dbReference>
<dbReference type="Pfam" id="PF00160">
    <property type="entry name" value="Pro_isomerase"/>
    <property type="match status" value="1"/>
</dbReference>
<evidence type="ECO:0000256" key="1">
    <source>
        <dbReference type="ARBA" id="ARBA00000971"/>
    </source>
</evidence>
<evidence type="ECO:0000313" key="9">
    <source>
        <dbReference type="Proteomes" id="UP000242875"/>
    </source>
</evidence>
<comment type="catalytic activity">
    <reaction evidence="1">
        <text>[protein]-peptidylproline (omega=180) = [protein]-peptidylproline (omega=0)</text>
        <dbReference type="Rhea" id="RHEA:16237"/>
        <dbReference type="Rhea" id="RHEA-COMP:10747"/>
        <dbReference type="Rhea" id="RHEA-COMP:10748"/>
        <dbReference type="ChEBI" id="CHEBI:83833"/>
        <dbReference type="ChEBI" id="CHEBI:83834"/>
        <dbReference type="EC" id="5.2.1.8"/>
    </reaction>
</comment>
<dbReference type="Proteomes" id="UP000242875">
    <property type="component" value="Unassembled WGS sequence"/>
</dbReference>
<sequence length="385" mass="44169">MEVNPRVFFDIDIDGNRAGRIVMELFRDEVPRTAENFRALCTGEKGIGKASNMPLHYAGSIFHRVIKGFMIQGGDFTRRNGTGGESIYGGTFADESFKRKHDAQGLLSMANRGPNTASSQFFIITRPTPHLDGKHVVFGRVVKGYEIVEQIENLPVDAKDHPLSMVMIAHCGELVLQLPPEVLAKQASKKARSASRSSSASTSRSSSPTSDRSEEEHKKQKKDRSRHKSHRHSSKKSKEKRHKKRRRNISSDQASRSEEEADRRAGRGRSPTRRTEKRMASNGDTSKRKIEVEKRDRSRSASPYRSRSRPRYRSRSRSPRSNESSYRPGYSDRDRPYVPEWERDRGFSPDRRDEHHEREPKIKYKGRGAMKYREELGRRGGMRAW</sequence>
<dbReference type="InterPro" id="IPR002130">
    <property type="entry name" value="Cyclophilin-type_PPIase_dom"/>
</dbReference>
<dbReference type="PROSITE" id="PS00170">
    <property type="entry name" value="CSA_PPIASE_1"/>
    <property type="match status" value="1"/>
</dbReference>
<dbReference type="SUPFAM" id="SSF50891">
    <property type="entry name" value="Cyclophilin-like"/>
    <property type="match status" value="1"/>
</dbReference>
<proteinExistence type="predicted"/>
<dbReference type="GO" id="GO:0006457">
    <property type="term" value="P:protein folding"/>
    <property type="evidence" value="ECO:0007669"/>
    <property type="project" value="InterPro"/>
</dbReference>
<dbReference type="PROSITE" id="PS50072">
    <property type="entry name" value="CSA_PPIASE_2"/>
    <property type="match status" value="1"/>
</dbReference>
<comment type="function">
    <text evidence="2">PPIases accelerate the folding of proteins. It catalyzes the cis-trans isomerization of proline imidic peptide bonds in oligopeptides.</text>
</comment>
<dbReference type="GO" id="GO:0003755">
    <property type="term" value="F:peptidyl-prolyl cis-trans isomerase activity"/>
    <property type="evidence" value="ECO:0007669"/>
    <property type="project" value="UniProtKB-KW"/>
</dbReference>
<dbReference type="GO" id="GO:0016018">
    <property type="term" value="F:cyclosporin A binding"/>
    <property type="evidence" value="ECO:0007669"/>
    <property type="project" value="TreeGrafter"/>
</dbReference>
<name>A0A261Y582_9FUNG</name>